<name>A0A975HLP9_9GAMM</name>
<dbReference type="SUPFAM" id="SSF53254">
    <property type="entry name" value="Phosphoglycerate mutase-like"/>
    <property type="match status" value="1"/>
</dbReference>
<keyword evidence="1" id="KW-0378">Hydrolase</keyword>
<dbReference type="InterPro" id="IPR051021">
    <property type="entry name" value="Mito_Ser/Thr_phosphatase"/>
</dbReference>
<dbReference type="GO" id="GO:0016787">
    <property type="term" value="F:hydrolase activity"/>
    <property type="evidence" value="ECO:0007669"/>
    <property type="project" value="UniProtKB-KW"/>
</dbReference>
<dbReference type="CDD" id="cd07067">
    <property type="entry name" value="HP_PGM_like"/>
    <property type="match status" value="1"/>
</dbReference>
<dbReference type="KEGG" id="pxi:J5O05_04555"/>
<dbReference type="Gene3D" id="3.40.50.1240">
    <property type="entry name" value="Phosphoglycerate mutase-like"/>
    <property type="match status" value="1"/>
</dbReference>
<organism evidence="2 3">
    <name type="scientific">Pseudoalteromonas xiamenensis</name>
    <dbReference type="NCBI Taxonomy" id="882626"/>
    <lineage>
        <taxon>Bacteria</taxon>
        <taxon>Pseudomonadati</taxon>
        <taxon>Pseudomonadota</taxon>
        <taxon>Gammaproteobacteria</taxon>
        <taxon>Alteromonadales</taxon>
        <taxon>Pseudoalteromonadaceae</taxon>
        <taxon>Pseudoalteromonas</taxon>
    </lineage>
</organism>
<accession>A0A975HLP9</accession>
<dbReference type="PANTHER" id="PTHR20935">
    <property type="entry name" value="PHOSPHOGLYCERATE MUTASE-RELATED"/>
    <property type="match status" value="1"/>
</dbReference>
<dbReference type="Pfam" id="PF00300">
    <property type="entry name" value="His_Phos_1"/>
    <property type="match status" value="1"/>
</dbReference>
<evidence type="ECO:0000313" key="2">
    <source>
        <dbReference type="EMBL" id="QTH72162.1"/>
    </source>
</evidence>
<dbReference type="InterPro" id="IPR029033">
    <property type="entry name" value="His_PPase_superfam"/>
</dbReference>
<evidence type="ECO:0000256" key="1">
    <source>
        <dbReference type="ARBA" id="ARBA00022801"/>
    </source>
</evidence>
<dbReference type="AlphaFoldDB" id="A0A975HLP9"/>
<dbReference type="Proteomes" id="UP000664904">
    <property type="component" value="Chromosome"/>
</dbReference>
<sequence>MTSSKTVIIMRHARAEALRDELLDIDRHLTATGTKQAKKAMRFLDKLELVPNKIVSSHYVRALQTAEHLVKQARKLDKSSDIELVVEEALGLAAPMKKFTDWLTQSFDELPDVTLIVSHEPNISRYLGYLLSSKTSVYNVKKGSLAIFTLESPTNAKLNAFVPPKLM</sequence>
<dbReference type="EMBL" id="CP072133">
    <property type="protein sequence ID" value="QTH72162.1"/>
    <property type="molecule type" value="Genomic_DNA"/>
</dbReference>
<dbReference type="RefSeq" id="WP_208843784.1">
    <property type="nucleotide sequence ID" value="NZ_CP072133.1"/>
</dbReference>
<dbReference type="SMART" id="SM00855">
    <property type="entry name" value="PGAM"/>
    <property type="match status" value="1"/>
</dbReference>
<reference evidence="2" key="1">
    <citation type="submission" date="2021-03" db="EMBL/GenBank/DDBJ databases">
        <title>Complete Genome of Pseudoalteromonas xiamenensis STKMTI.2, a new potential marine bacterium producing anti-Vibrio compounds.</title>
        <authorList>
            <person name="Handayani D.P."/>
            <person name="Isnansetyo A."/>
            <person name="Istiqomah I."/>
            <person name="Jumina J."/>
        </authorList>
    </citation>
    <scope>NUCLEOTIDE SEQUENCE</scope>
    <source>
        <strain evidence="2">STKMTI.2</strain>
    </source>
</reference>
<keyword evidence="3" id="KW-1185">Reference proteome</keyword>
<protein>
    <submittedName>
        <fullName evidence="2">Histidine phosphatase family protein</fullName>
    </submittedName>
</protein>
<proteinExistence type="predicted"/>
<evidence type="ECO:0000313" key="3">
    <source>
        <dbReference type="Proteomes" id="UP000664904"/>
    </source>
</evidence>
<gene>
    <name evidence="2" type="ORF">J5O05_04555</name>
</gene>
<dbReference type="InterPro" id="IPR013078">
    <property type="entry name" value="His_Pase_superF_clade-1"/>
</dbReference>